<organism evidence="1 2">
    <name type="scientific">Monopterus albus</name>
    <name type="common">Swamp eel</name>
    <dbReference type="NCBI Taxonomy" id="43700"/>
    <lineage>
        <taxon>Eukaryota</taxon>
        <taxon>Metazoa</taxon>
        <taxon>Chordata</taxon>
        <taxon>Craniata</taxon>
        <taxon>Vertebrata</taxon>
        <taxon>Euteleostomi</taxon>
        <taxon>Actinopterygii</taxon>
        <taxon>Neopterygii</taxon>
        <taxon>Teleostei</taxon>
        <taxon>Neoteleostei</taxon>
        <taxon>Acanthomorphata</taxon>
        <taxon>Anabantaria</taxon>
        <taxon>Synbranchiformes</taxon>
        <taxon>Synbranchidae</taxon>
        <taxon>Monopterus</taxon>
    </lineage>
</organism>
<dbReference type="AlphaFoldDB" id="A0A3Q3IJN9"/>
<dbReference type="Proteomes" id="UP000261600">
    <property type="component" value="Unplaced"/>
</dbReference>
<reference evidence="1" key="1">
    <citation type="submission" date="2025-08" db="UniProtKB">
        <authorList>
            <consortium name="Ensembl"/>
        </authorList>
    </citation>
    <scope>IDENTIFICATION</scope>
</reference>
<proteinExistence type="predicted"/>
<keyword evidence="2" id="KW-1185">Reference proteome</keyword>
<evidence type="ECO:0000313" key="2">
    <source>
        <dbReference type="Proteomes" id="UP000261600"/>
    </source>
</evidence>
<accession>A0A3Q3IJN9</accession>
<protein>
    <submittedName>
        <fullName evidence="1">Uncharacterized protein</fullName>
    </submittedName>
</protein>
<name>A0A3Q3IJN9_MONAL</name>
<dbReference type="Ensembl" id="ENSMALT00000003770.1">
    <property type="protein sequence ID" value="ENSMALP00000003674.1"/>
    <property type="gene ID" value="ENSMALG00000002693.1"/>
</dbReference>
<reference evidence="1" key="2">
    <citation type="submission" date="2025-09" db="UniProtKB">
        <authorList>
            <consortium name="Ensembl"/>
        </authorList>
    </citation>
    <scope>IDENTIFICATION</scope>
</reference>
<evidence type="ECO:0000313" key="1">
    <source>
        <dbReference type="Ensembl" id="ENSMALP00000003674.1"/>
    </source>
</evidence>
<sequence length="124" mass="14379">MSHVIFILIKPFSEPSCPVARGAVILEVTAQLFRVSFNLSTPCKYCTLMQLQHCHTVCFVSVSQASWYALKPGCNHSFHPPELYFWMTHWQESKVRWKGDCRGWCLVGAKWKNNEWKFCSLLPP</sequence>